<dbReference type="SUPFAM" id="SSF50182">
    <property type="entry name" value="Sm-like ribonucleoproteins"/>
    <property type="match status" value="1"/>
</dbReference>
<dbReference type="SUPFAM" id="SSF82861">
    <property type="entry name" value="Mechanosensitive channel protein MscS (YggB), transmembrane region"/>
    <property type="match status" value="1"/>
</dbReference>
<comment type="subcellular location">
    <subcellularLocation>
        <location evidence="7">Cell inner membrane</location>
        <topology evidence="7">Multi-pass membrane protein</topology>
    </subcellularLocation>
    <subcellularLocation>
        <location evidence="1">Cell membrane</location>
        <topology evidence="1">Multi-pass membrane protein</topology>
    </subcellularLocation>
</comment>
<feature type="domain" description="Mechanosensitive ion channel MscS" evidence="8">
    <location>
        <begin position="110"/>
        <end position="173"/>
    </location>
</feature>
<keyword evidence="7" id="KW-0813">Transport</keyword>
<reference evidence="10 11" key="1">
    <citation type="submission" date="2023-09" db="EMBL/GenBank/DDBJ databases">
        <authorList>
            <person name="Rey-Velasco X."/>
        </authorList>
    </citation>
    <scope>NUCLEOTIDE SEQUENCE [LARGE SCALE GENOMIC DNA]</scope>
    <source>
        <strain evidence="10 11">P385</strain>
    </source>
</reference>
<dbReference type="InterPro" id="IPR049278">
    <property type="entry name" value="MS_channel_C"/>
</dbReference>
<proteinExistence type="inferred from homology"/>
<evidence type="ECO:0000256" key="6">
    <source>
        <dbReference type="ARBA" id="ARBA00023136"/>
    </source>
</evidence>
<evidence type="ECO:0000259" key="8">
    <source>
        <dbReference type="Pfam" id="PF00924"/>
    </source>
</evidence>
<evidence type="ECO:0000313" key="10">
    <source>
        <dbReference type="EMBL" id="MDT0617605.1"/>
    </source>
</evidence>
<comment type="subunit">
    <text evidence="7">Homoheptamer.</text>
</comment>
<dbReference type="InterPro" id="IPR045275">
    <property type="entry name" value="MscS_archaea/bacteria_type"/>
</dbReference>
<dbReference type="PANTHER" id="PTHR30221:SF1">
    <property type="entry name" value="SMALL-CONDUCTANCE MECHANOSENSITIVE CHANNEL"/>
    <property type="match status" value="1"/>
</dbReference>
<keyword evidence="6 7" id="KW-0472">Membrane</keyword>
<feature type="transmembrane region" description="Helical" evidence="7">
    <location>
        <begin position="21"/>
        <end position="46"/>
    </location>
</feature>
<comment type="caution">
    <text evidence="7">Lacks conserved residue(s) required for the propagation of feature annotation.</text>
</comment>
<dbReference type="RefSeq" id="WP_311657462.1">
    <property type="nucleotide sequence ID" value="NZ_JAVRHY010000003.1"/>
</dbReference>
<keyword evidence="7" id="KW-0406">Ion transport</keyword>
<keyword evidence="5 7" id="KW-1133">Transmembrane helix</keyword>
<comment type="similarity">
    <text evidence="2 7">Belongs to the MscS (TC 1.A.23) family.</text>
</comment>
<dbReference type="SUPFAM" id="SSF82689">
    <property type="entry name" value="Mechanosensitive channel protein MscS (YggB), C-terminal domain"/>
    <property type="match status" value="1"/>
</dbReference>
<dbReference type="InterPro" id="IPR006685">
    <property type="entry name" value="MscS_channel_2nd"/>
</dbReference>
<keyword evidence="4 7" id="KW-0812">Transmembrane</keyword>
<gene>
    <name evidence="10" type="ORF">RM531_03890</name>
</gene>
<dbReference type="InterPro" id="IPR023408">
    <property type="entry name" value="MscS_beta-dom_sf"/>
</dbReference>
<dbReference type="Pfam" id="PF00924">
    <property type="entry name" value="MS_channel_2nd"/>
    <property type="match status" value="1"/>
</dbReference>
<dbReference type="InterPro" id="IPR011014">
    <property type="entry name" value="MscS_channel_TM-2"/>
</dbReference>
<organism evidence="10 11">
    <name type="scientific">Spectribacter acetivorans</name>
    <dbReference type="NCBI Taxonomy" id="3075603"/>
    <lineage>
        <taxon>Bacteria</taxon>
        <taxon>Pseudomonadati</taxon>
        <taxon>Pseudomonadota</taxon>
        <taxon>Gammaproteobacteria</taxon>
        <taxon>Salinisphaerales</taxon>
        <taxon>Salinisphaeraceae</taxon>
        <taxon>Spectribacter</taxon>
    </lineage>
</organism>
<comment type="caution">
    <text evidence="10">The sequence shown here is derived from an EMBL/GenBank/DDBJ whole genome shotgun (WGS) entry which is preliminary data.</text>
</comment>
<comment type="function">
    <text evidence="7">Mechanosensitive channel that participates in the regulation of osmotic pressure changes within the cell, opening in response to stretch forces in the membrane lipid bilayer, without the need for other proteins. Contributes to normal resistance to hypoosmotic shock. Forms an ion channel of 1.0 nanosiemens conductance with a slight preference for anions.</text>
</comment>
<dbReference type="PANTHER" id="PTHR30221">
    <property type="entry name" value="SMALL-CONDUCTANCE MECHANOSENSITIVE CHANNEL"/>
    <property type="match status" value="1"/>
</dbReference>
<dbReference type="Gene3D" id="3.30.70.100">
    <property type="match status" value="1"/>
</dbReference>
<dbReference type="Gene3D" id="2.30.30.60">
    <property type="match status" value="1"/>
</dbReference>
<accession>A0ABU3B582</accession>
<keyword evidence="7" id="KW-0407">Ion channel</keyword>
<dbReference type="EMBL" id="JAVRHY010000003">
    <property type="protein sequence ID" value="MDT0617605.1"/>
    <property type="molecule type" value="Genomic_DNA"/>
</dbReference>
<dbReference type="Pfam" id="PF05552">
    <property type="entry name" value="MS_channel_1st_1"/>
    <property type="match status" value="1"/>
</dbReference>
<dbReference type="Proteomes" id="UP001259982">
    <property type="component" value="Unassembled WGS sequence"/>
</dbReference>
<feature type="domain" description="Mechanosensitive ion channel MscS C-terminal" evidence="9">
    <location>
        <begin position="182"/>
        <end position="262"/>
    </location>
</feature>
<keyword evidence="7" id="KW-0997">Cell inner membrane</keyword>
<evidence type="ECO:0000256" key="4">
    <source>
        <dbReference type="ARBA" id="ARBA00022692"/>
    </source>
</evidence>
<evidence type="ECO:0000313" key="11">
    <source>
        <dbReference type="Proteomes" id="UP001259982"/>
    </source>
</evidence>
<keyword evidence="3" id="KW-1003">Cell membrane</keyword>
<feature type="transmembrane region" description="Helical" evidence="7">
    <location>
        <begin position="92"/>
        <end position="121"/>
    </location>
</feature>
<name>A0ABU3B582_9GAMM</name>
<dbReference type="InterPro" id="IPR011066">
    <property type="entry name" value="MscS_channel_C_sf"/>
</dbReference>
<dbReference type="Gene3D" id="1.10.287.1260">
    <property type="match status" value="1"/>
</dbReference>
<sequence length="279" mass="30420">METTIAQLADPATLLQLALPYLVQVAGAIFIFFIGRLLARLLVAVLRRSMTRAQADETIVEFVGTVANVVLMVFVVIAAMSQLGVKTTAAAAIVGGGALAVGLSLQGQLSALAAGVMLILFKPFRRGDFVEAAGQFGTVEAVRIVNTLLVTTNNQEVTIPNNQVWASPITNYSARDTRRMDLTVSISLDGDVDRAKTVLQEIVDTDARVLADPPPAIRVNAITESSVDILFRPWLQRPEFWDAYWDTVEAIKKRFDAEGIPFAHQRRFVHMTAPDRDTA</sequence>
<evidence type="ECO:0000256" key="7">
    <source>
        <dbReference type="RuleBase" id="RU369025"/>
    </source>
</evidence>
<dbReference type="InterPro" id="IPR008910">
    <property type="entry name" value="MSC_TM_helix"/>
</dbReference>
<keyword evidence="11" id="KW-1185">Reference proteome</keyword>
<dbReference type="InterPro" id="IPR010920">
    <property type="entry name" value="LSM_dom_sf"/>
</dbReference>
<dbReference type="Pfam" id="PF21082">
    <property type="entry name" value="MS_channel_3rd"/>
    <property type="match status" value="1"/>
</dbReference>
<evidence type="ECO:0000259" key="9">
    <source>
        <dbReference type="Pfam" id="PF21082"/>
    </source>
</evidence>
<evidence type="ECO:0000256" key="2">
    <source>
        <dbReference type="ARBA" id="ARBA00008017"/>
    </source>
</evidence>
<evidence type="ECO:0000256" key="3">
    <source>
        <dbReference type="ARBA" id="ARBA00022475"/>
    </source>
</evidence>
<evidence type="ECO:0000256" key="5">
    <source>
        <dbReference type="ARBA" id="ARBA00022989"/>
    </source>
</evidence>
<evidence type="ECO:0000256" key="1">
    <source>
        <dbReference type="ARBA" id="ARBA00004651"/>
    </source>
</evidence>
<protein>
    <recommendedName>
        <fullName evidence="7">Small-conductance mechanosensitive channel</fullName>
    </recommendedName>
</protein>
<feature type="transmembrane region" description="Helical" evidence="7">
    <location>
        <begin position="58"/>
        <end position="80"/>
    </location>
</feature>